<dbReference type="OrthoDB" id="2802162at2759"/>
<sequence>MPASSTVDRLRFRAIEAGLIRNKSAACDYCMTWPSRGQHFPVCKRCHHVAYCSRACQEAAWLLGHKSLCEEDVRFHEEIQTLDADPNIVAQQIAQSLPPMEHRCRLFEDFTRVYKNTAQCAISAAMRHVRREDATVDFTRECMCIDLAYQRDCGGNPSLAYSVVNAQIYPAQPYPFPTQDVGGEIAKWSTEPAGSSDTILPNHRTFVELVPSVEWCTDDGFRMSACFLEPSTVLPHCGPSPLHVMDDSLWFCYLQRTIAAGLVLREQAPEGPMYVGFLKKSGPGWRWRPLKSANGLRSASLSTQL</sequence>
<reference evidence="6 7" key="1">
    <citation type="journal article" date="2016" name="Mol. Biol. Evol.">
        <title>Comparative Genomics of Early-Diverging Mushroom-Forming Fungi Provides Insights into the Origins of Lignocellulose Decay Capabilities.</title>
        <authorList>
            <person name="Nagy L.G."/>
            <person name="Riley R."/>
            <person name="Tritt A."/>
            <person name="Adam C."/>
            <person name="Daum C."/>
            <person name="Floudas D."/>
            <person name="Sun H."/>
            <person name="Yadav J.S."/>
            <person name="Pangilinan J."/>
            <person name="Larsson K.H."/>
            <person name="Matsuura K."/>
            <person name="Barry K."/>
            <person name="Labutti K."/>
            <person name="Kuo R."/>
            <person name="Ohm R.A."/>
            <person name="Bhattacharya S.S."/>
            <person name="Shirouzu T."/>
            <person name="Yoshinaga Y."/>
            <person name="Martin F.M."/>
            <person name="Grigoriev I.V."/>
            <person name="Hibbett D.S."/>
        </authorList>
    </citation>
    <scope>NUCLEOTIDE SEQUENCE [LARGE SCALE GENOMIC DNA]</scope>
    <source>
        <strain evidence="6 7">L-15889</strain>
    </source>
</reference>
<dbReference type="PROSITE" id="PS50865">
    <property type="entry name" value="ZF_MYND_2"/>
    <property type="match status" value="1"/>
</dbReference>
<dbReference type="AlphaFoldDB" id="A0A165QT60"/>
<dbReference type="Gene3D" id="6.10.140.2220">
    <property type="match status" value="1"/>
</dbReference>
<evidence type="ECO:0000256" key="3">
    <source>
        <dbReference type="ARBA" id="ARBA00022833"/>
    </source>
</evidence>
<organism evidence="6 7">
    <name type="scientific">Daedalea quercina L-15889</name>
    <dbReference type="NCBI Taxonomy" id="1314783"/>
    <lineage>
        <taxon>Eukaryota</taxon>
        <taxon>Fungi</taxon>
        <taxon>Dikarya</taxon>
        <taxon>Basidiomycota</taxon>
        <taxon>Agaricomycotina</taxon>
        <taxon>Agaricomycetes</taxon>
        <taxon>Polyporales</taxon>
        <taxon>Fomitopsis</taxon>
    </lineage>
</organism>
<dbReference type="STRING" id="1314783.A0A165QT60"/>
<keyword evidence="2 4" id="KW-0863">Zinc-finger</keyword>
<evidence type="ECO:0000313" key="6">
    <source>
        <dbReference type="EMBL" id="KZT69899.1"/>
    </source>
</evidence>
<dbReference type="Pfam" id="PF01753">
    <property type="entry name" value="zf-MYND"/>
    <property type="match status" value="1"/>
</dbReference>
<dbReference type="SUPFAM" id="SSF144232">
    <property type="entry name" value="HIT/MYND zinc finger-like"/>
    <property type="match status" value="1"/>
</dbReference>
<proteinExistence type="predicted"/>
<dbReference type="EMBL" id="KV429055">
    <property type="protein sequence ID" value="KZT69899.1"/>
    <property type="molecule type" value="Genomic_DNA"/>
</dbReference>
<evidence type="ECO:0000256" key="2">
    <source>
        <dbReference type="ARBA" id="ARBA00022771"/>
    </source>
</evidence>
<evidence type="ECO:0000259" key="5">
    <source>
        <dbReference type="PROSITE" id="PS50865"/>
    </source>
</evidence>
<evidence type="ECO:0000256" key="1">
    <source>
        <dbReference type="ARBA" id="ARBA00022723"/>
    </source>
</evidence>
<accession>A0A165QT60</accession>
<dbReference type="PROSITE" id="PS01360">
    <property type="entry name" value="ZF_MYND_1"/>
    <property type="match status" value="1"/>
</dbReference>
<evidence type="ECO:0000313" key="7">
    <source>
        <dbReference type="Proteomes" id="UP000076727"/>
    </source>
</evidence>
<keyword evidence="7" id="KW-1185">Reference proteome</keyword>
<evidence type="ECO:0000256" key="4">
    <source>
        <dbReference type="PROSITE-ProRule" id="PRU00134"/>
    </source>
</evidence>
<dbReference type="GO" id="GO:0008270">
    <property type="term" value="F:zinc ion binding"/>
    <property type="evidence" value="ECO:0007669"/>
    <property type="project" value="UniProtKB-KW"/>
</dbReference>
<protein>
    <recommendedName>
        <fullName evidence="5">MYND-type domain-containing protein</fullName>
    </recommendedName>
</protein>
<dbReference type="InterPro" id="IPR002893">
    <property type="entry name" value="Znf_MYND"/>
</dbReference>
<keyword evidence="3" id="KW-0862">Zinc</keyword>
<gene>
    <name evidence="6" type="ORF">DAEQUDRAFT_244632</name>
</gene>
<name>A0A165QT60_9APHY</name>
<feature type="domain" description="MYND-type" evidence="5">
    <location>
        <begin position="27"/>
        <end position="69"/>
    </location>
</feature>
<dbReference type="Proteomes" id="UP000076727">
    <property type="component" value="Unassembled WGS sequence"/>
</dbReference>
<keyword evidence="1" id="KW-0479">Metal-binding</keyword>